<keyword evidence="2" id="KW-1133">Transmembrane helix</keyword>
<feature type="transmembrane region" description="Helical" evidence="2">
    <location>
        <begin position="122"/>
        <end position="145"/>
    </location>
</feature>
<keyword evidence="3" id="KW-1185">Reference proteome</keyword>
<sequence>MISAKRNGALICPFGQRMRRLILMHSGVQKVVKSTIDHATMTLDVFPNNVDPEEFCLLTYVKQFDTSKYTAVKCASPSQKIDNLPDQISNVKVRFCRIRSMDCGESYEILVDDPSSVAAMSWVTALIIVGSIIFLVLVIFVIFLMRPRCYRRFKSTESCEKKKYLSSTSYKKDYEFDNSQCRSKIISGPYLTKETPGPPSAFGSLEKRTLTTGSKDSGVFTTYGSSVVNNQADPSGRFSMDHTDTKQYLSSTVRRPSYEAETGNWHPNEVR</sequence>
<keyword evidence="2" id="KW-0472">Membrane</keyword>
<evidence type="ECO:0000313" key="4">
    <source>
        <dbReference type="WBParaSite" id="nRc.2.0.1.t12566-RA"/>
    </source>
</evidence>
<dbReference type="AlphaFoldDB" id="A0A915IGW4"/>
<feature type="region of interest" description="Disordered" evidence="1">
    <location>
        <begin position="230"/>
        <end position="271"/>
    </location>
</feature>
<dbReference type="Proteomes" id="UP000887565">
    <property type="component" value="Unplaced"/>
</dbReference>
<dbReference type="WBParaSite" id="nRc.2.0.1.t12566-RA">
    <property type="protein sequence ID" value="nRc.2.0.1.t12566-RA"/>
    <property type="gene ID" value="nRc.2.0.1.g12566"/>
</dbReference>
<evidence type="ECO:0000256" key="2">
    <source>
        <dbReference type="SAM" id="Phobius"/>
    </source>
</evidence>
<reference evidence="4" key="1">
    <citation type="submission" date="2022-11" db="UniProtKB">
        <authorList>
            <consortium name="WormBaseParasite"/>
        </authorList>
    </citation>
    <scope>IDENTIFICATION</scope>
</reference>
<proteinExistence type="predicted"/>
<evidence type="ECO:0000313" key="3">
    <source>
        <dbReference type="Proteomes" id="UP000887565"/>
    </source>
</evidence>
<evidence type="ECO:0000256" key="1">
    <source>
        <dbReference type="SAM" id="MobiDB-lite"/>
    </source>
</evidence>
<protein>
    <submittedName>
        <fullName evidence="4">CUB domain-containing protein</fullName>
    </submittedName>
</protein>
<name>A0A915IGW4_ROMCU</name>
<organism evidence="3 4">
    <name type="scientific">Romanomermis culicivorax</name>
    <name type="common">Nematode worm</name>
    <dbReference type="NCBI Taxonomy" id="13658"/>
    <lineage>
        <taxon>Eukaryota</taxon>
        <taxon>Metazoa</taxon>
        <taxon>Ecdysozoa</taxon>
        <taxon>Nematoda</taxon>
        <taxon>Enoplea</taxon>
        <taxon>Dorylaimia</taxon>
        <taxon>Mermithida</taxon>
        <taxon>Mermithoidea</taxon>
        <taxon>Mermithidae</taxon>
        <taxon>Romanomermis</taxon>
    </lineage>
</organism>
<keyword evidence="2" id="KW-0812">Transmembrane</keyword>
<accession>A0A915IGW4</accession>